<dbReference type="EMBL" id="JAPDDP010000015">
    <property type="protein sequence ID" value="MDA0180717.1"/>
    <property type="molecule type" value="Genomic_DNA"/>
</dbReference>
<evidence type="ECO:0000313" key="3">
    <source>
        <dbReference type="Proteomes" id="UP001147653"/>
    </source>
</evidence>
<feature type="region of interest" description="Disordered" evidence="1">
    <location>
        <begin position="163"/>
        <end position="184"/>
    </location>
</feature>
<dbReference type="AlphaFoldDB" id="A0A9X3NGE5"/>
<feature type="compositionally biased region" description="Low complexity" evidence="1">
    <location>
        <begin position="163"/>
        <end position="172"/>
    </location>
</feature>
<sequence length="584" mass="60904">MTRTNNARRAVTWRGDAAGGCARRSPARAGLVALALAGVAALSPDTAGAATGTCRTTTVSTTAGAKVTLKLDCRVGRTNAVLGSRGRVQTTVVVKPKLGKLGALTKRTGRIAYTARVAGRDVVRFRVRSRTRSYQGAIVLRIAARPLAPVPAITPSVTLPAPVPNATATPDPVVTPTPTPTPGDGLPEPLPAVPASVASSTRAWVAAAADTCPAAVHDRYSVVGPDGRRYPTWHPPTTIDPGTGRACTFGHEHGDDPKTSDIEAWVADHLQAPGYEQYAGLPFGTSTEALDAFAAANPGTAKRSEDHVGYKVSVANDVALLGPDGAALGTTCDYLTSVHQGSHSPDALSNNAHELVYAVRCSDGTEVISTTVSRFGEPGVYGRGCEPETRITTVDNGYPAGPGARLIPDRECVERNVLVPSGRTTSVWALYEKWTSINALELPGGAPLARFETSFGVFNPSRYASTGTTIGRTLPLCWETAADGDKANGVDCANAITGTPFDDARSPFDGTRRDVYLAGTKVENPGGTRLWWTDPYGRNASPTPFPGGVCQLVSAGATPGQGDARIQVFGRNHSYDAPGVHAPN</sequence>
<evidence type="ECO:0000256" key="1">
    <source>
        <dbReference type="SAM" id="MobiDB-lite"/>
    </source>
</evidence>
<name>A0A9X3NGE5_9ACTN</name>
<protein>
    <submittedName>
        <fullName evidence="2">Uncharacterized protein</fullName>
    </submittedName>
</protein>
<organism evidence="2 3">
    <name type="scientific">Solirubrobacter phytolaccae</name>
    <dbReference type="NCBI Taxonomy" id="1404360"/>
    <lineage>
        <taxon>Bacteria</taxon>
        <taxon>Bacillati</taxon>
        <taxon>Actinomycetota</taxon>
        <taxon>Thermoleophilia</taxon>
        <taxon>Solirubrobacterales</taxon>
        <taxon>Solirubrobacteraceae</taxon>
        <taxon>Solirubrobacter</taxon>
    </lineage>
</organism>
<dbReference type="RefSeq" id="WP_270025031.1">
    <property type="nucleotide sequence ID" value="NZ_JAPDDP010000015.1"/>
</dbReference>
<keyword evidence="3" id="KW-1185">Reference proteome</keyword>
<evidence type="ECO:0000313" key="2">
    <source>
        <dbReference type="EMBL" id="MDA0180717.1"/>
    </source>
</evidence>
<accession>A0A9X3NGE5</accession>
<proteinExistence type="predicted"/>
<dbReference type="Proteomes" id="UP001147653">
    <property type="component" value="Unassembled WGS sequence"/>
</dbReference>
<reference evidence="2" key="1">
    <citation type="submission" date="2022-10" db="EMBL/GenBank/DDBJ databases">
        <title>The WGS of Solirubrobacter phytolaccae KCTC 29190.</title>
        <authorList>
            <person name="Jiang Z."/>
        </authorList>
    </citation>
    <scope>NUCLEOTIDE SEQUENCE</scope>
    <source>
        <strain evidence="2">KCTC 29190</strain>
    </source>
</reference>
<comment type="caution">
    <text evidence="2">The sequence shown here is derived from an EMBL/GenBank/DDBJ whole genome shotgun (WGS) entry which is preliminary data.</text>
</comment>
<gene>
    <name evidence="2" type="ORF">OJ997_10470</name>
</gene>